<dbReference type="SUPFAM" id="SSF53098">
    <property type="entry name" value="Ribonuclease H-like"/>
    <property type="match status" value="1"/>
</dbReference>
<dbReference type="OrthoDB" id="3236755at2759"/>
<keyword evidence="6" id="KW-0238">DNA-binding</keyword>
<dbReference type="EMBL" id="BLAL01000304">
    <property type="protein sequence ID" value="GET01997.1"/>
    <property type="molecule type" value="Genomic_DNA"/>
</dbReference>
<dbReference type="InterPro" id="IPR012337">
    <property type="entry name" value="RNaseH-like_sf"/>
</dbReference>
<dbReference type="GO" id="GO:0046983">
    <property type="term" value="F:protein dimerization activity"/>
    <property type="evidence" value="ECO:0007669"/>
    <property type="project" value="InterPro"/>
</dbReference>
<dbReference type="Pfam" id="PF04937">
    <property type="entry name" value="DUF659"/>
    <property type="match status" value="1"/>
</dbReference>
<keyword evidence="4" id="KW-0862">Zinc</keyword>
<sequence length="855" mass="98946">MKFRSKKDPHQSIVIHSKHWGKSRGEYSFLPKMKSAEPLPNKLEYDSRLVVNQLGEFYLCIPRPLEIQAENQGPMFQKEESGVISLDPGVRTFMTGYDPSGMAVEWGKNDIGRIYRLCHAYDKLQSKRDQIHGKRNKRKRYRLHHVMLRIHKKICCLVNDCHYNNGAARNYFQIPKCFGMPLNKTNKRTRQIEPEQNFKSKVGRPQDSVWEHFIKTPLSTAGHFAAECLYCEKKWTRGRPQELQVHLAKDCLNVDEETRREYIQKILQLYNDDDTEDNKRFRIEQLNITDFWDVDQNSVEPLSKQKQEAIDQCLLKAFVCCGTPFAVVENPFFVDLIRKLQPGYKLPSREKLAGIMLSHAVVRIEDQVNSILGKATNLTLGLDGWTNPSGHSIYNFIIMTHDRREFLYRLRDLSIIKHTAQNLASEIEDVLQKIGPDKFAAVVTDNAANCALARSIISEKYPFIVNTRCIAHCVNLITKDVLEHNFPKKVLKSCNEIVKFFNKSHQGKALLVKYAKNFNIEGGGLKTWVETRWTTMFDAADSVLRLKLALEKVADDHKDVVKENIVKIITSRGFFHDVNVVLKVLEPLKKTILSVEASNTTFADCFIALIRLASTIKKIPVERGLVNFQNHVINSINKRWESFNVMPYILAYFLHPGYRGNGLKNMWTKISEYAQKLWENMGYNIDDQEILITQMLNFKAKQGTYSTAFVKNRVTPCTWWMSCEDQPPFLRDLALKVFAVTPHSASCERMFSVLGWLYGKKRTTLDTNTIESIAKVRHFYQNNNMHLAESNSRQNNDDIQKLIDESAFFEIENDNDDHEGEGGYEEYFEEVEIPKHNVYVLIEEYVDLAILENDE</sequence>
<protein>
    <submittedName>
        <fullName evidence="12">Ribonuclease H-like domain-containing protein</fullName>
    </submittedName>
</protein>
<keyword evidence="7" id="KW-0804">Transcription</keyword>
<keyword evidence="2" id="KW-0479">Metal-binding</keyword>
<accession>A0A8H3MCW8</accession>
<evidence type="ECO:0000256" key="1">
    <source>
        <dbReference type="ARBA" id="ARBA00004123"/>
    </source>
</evidence>
<dbReference type="AlphaFoldDB" id="A0A8H3MCW8"/>
<organism evidence="12 13">
    <name type="scientific">Rhizophagus clarus</name>
    <dbReference type="NCBI Taxonomy" id="94130"/>
    <lineage>
        <taxon>Eukaryota</taxon>
        <taxon>Fungi</taxon>
        <taxon>Fungi incertae sedis</taxon>
        <taxon>Mucoromycota</taxon>
        <taxon>Glomeromycotina</taxon>
        <taxon>Glomeromycetes</taxon>
        <taxon>Glomerales</taxon>
        <taxon>Glomeraceae</taxon>
        <taxon>Rhizophagus</taxon>
    </lineage>
</organism>
<keyword evidence="8" id="KW-0539">Nucleus</keyword>
<dbReference type="GO" id="GO:0005634">
    <property type="term" value="C:nucleus"/>
    <property type="evidence" value="ECO:0007669"/>
    <property type="project" value="UniProtKB-SubCell"/>
</dbReference>
<evidence type="ECO:0000256" key="3">
    <source>
        <dbReference type="ARBA" id="ARBA00022771"/>
    </source>
</evidence>
<dbReference type="InterPro" id="IPR003656">
    <property type="entry name" value="Znf_BED"/>
</dbReference>
<feature type="domain" description="Importin N-terminal" evidence="10">
    <location>
        <begin position="525"/>
        <end position="571"/>
    </location>
</feature>
<dbReference type="PROSITE" id="PS50166">
    <property type="entry name" value="IMPORTIN_B_NT"/>
    <property type="match status" value="1"/>
</dbReference>
<dbReference type="InterPro" id="IPR001494">
    <property type="entry name" value="Importin-beta_N"/>
</dbReference>
<dbReference type="PANTHER" id="PTHR46481:SF10">
    <property type="entry name" value="ZINC FINGER BED DOMAIN-CONTAINING PROTEIN 39"/>
    <property type="match status" value="1"/>
</dbReference>
<keyword evidence="5" id="KW-0805">Transcription regulation</keyword>
<dbReference type="GO" id="GO:0031267">
    <property type="term" value="F:small GTPase binding"/>
    <property type="evidence" value="ECO:0007669"/>
    <property type="project" value="InterPro"/>
</dbReference>
<evidence type="ECO:0000259" key="10">
    <source>
        <dbReference type="PROSITE" id="PS50166"/>
    </source>
</evidence>
<dbReference type="InterPro" id="IPR008906">
    <property type="entry name" value="HATC_C_dom"/>
</dbReference>
<dbReference type="GO" id="GO:0003677">
    <property type="term" value="F:DNA binding"/>
    <property type="evidence" value="ECO:0007669"/>
    <property type="project" value="UniProtKB-KW"/>
</dbReference>
<dbReference type="PROSITE" id="PS50808">
    <property type="entry name" value="ZF_BED"/>
    <property type="match status" value="1"/>
</dbReference>
<comment type="caution">
    <text evidence="12">The sequence shown here is derived from an EMBL/GenBank/DDBJ whole genome shotgun (WGS) entry which is preliminary data.</text>
</comment>
<evidence type="ECO:0000256" key="2">
    <source>
        <dbReference type="ARBA" id="ARBA00022723"/>
    </source>
</evidence>
<feature type="domain" description="BED-type" evidence="11">
    <location>
        <begin position="204"/>
        <end position="258"/>
    </location>
</feature>
<proteinExistence type="predicted"/>
<dbReference type="PANTHER" id="PTHR46481">
    <property type="entry name" value="ZINC FINGER BED DOMAIN-CONTAINING PROTEIN 4"/>
    <property type="match status" value="1"/>
</dbReference>
<evidence type="ECO:0000256" key="6">
    <source>
        <dbReference type="ARBA" id="ARBA00023125"/>
    </source>
</evidence>
<dbReference type="Proteomes" id="UP000615446">
    <property type="component" value="Unassembled WGS sequence"/>
</dbReference>
<evidence type="ECO:0000313" key="13">
    <source>
        <dbReference type="Proteomes" id="UP000615446"/>
    </source>
</evidence>
<evidence type="ECO:0000256" key="8">
    <source>
        <dbReference type="ARBA" id="ARBA00023242"/>
    </source>
</evidence>
<dbReference type="GO" id="GO:0006886">
    <property type="term" value="P:intracellular protein transport"/>
    <property type="evidence" value="ECO:0007669"/>
    <property type="project" value="InterPro"/>
</dbReference>
<evidence type="ECO:0000256" key="4">
    <source>
        <dbReference type="ARBA" id="ARBA00022833"/>
    </source>
</evidence>
<name>A0A8H3MCW8_9GLOM</name>
<evidence type="ECO:0000256" key="5">
    <source>
        <dbReference type="ARBA" id="ARBA00023015"/>
    </source>
</evidence>
<evidence type="ECO:0000313" key="12">
    <source>
        <dbReference type="EMBL" id="GET01997.1"/>
    </source>
</evidence>
<dbReference type="InterPro" id="IPR007021">
    <property type="entry name" value="DUF659"/>
</dbReference>
<gene>
    <name evidence="12" type="ORF">RCL2_002837800</name>
</gene>
<comment type="subcellular location">
    <subcellularLocation>
        <location evidence="1">Nucleus</location>
    </subcellularLocation>
</comment>
<evidence type="ECO:0000256" key="9">
    <source>
        <dbReference type="PROSITE-ProRule" id="PRU00027"/>
    </source>
</evidence>
<dbReference type="InterPro" id="IPR052035">
    <property type="entry name" value="ZnF_BED_domain_contain"/>
</dbReference>
<dbReference type="Pfam" id="PF05699">
    <property type="entry name" value="Dimer_Tnp_hAT"/>
    <property type="match status" value="1"/>
</dbReference>
<reference evidence="12" key="1">
    <citation type="submission" date="2019-10" db="EMBL/GenBank/DDBJ databases">
        <title>Conservation and host-specific expression of non-tandemly repeated heterogenous ribosome RNA gene in arbuscular mycorrhizal fungi.</title>
        <authorList>
            <person name="Maeda T."/>
            <person name="Kobayashi Y."/>
            <person name="Nakagawa T."/>
            <person name="Ezawa T."/>
            <person name="Yamaguchi K."/>
            <person name="Bino T."/>
            <person name="Nishimoto Y."/>
            <person name="Shigenobu S."/>
            <person name="Kawaguchi M."/>
        </authorList>
    </citation>
    <scope>NUCLEOTIDE SEQUENCE</scope>
    <source>
        <strain evidence="12">HR1</strain>
    </source>
</reference>
<keyword evidence="3 9" id="KW-0863">Zinc-finger</keyword>
<evidence type="ECO:0000256" key="7">
    <source>
        <dbReference type="ARBA" id="ARBA00023163"/>
    </source>
</evidence>
<dbReference type="GO" id="GO:0008270">
    <property type="term" value="F:zinc ion binding"/>
    <property type="evidence" value="ECO:0007669"/>
    <property type="project" value="UniProtKB-KW"/>
</dbReference>
<evidence type="ECO:0000259" key="11">
    <source>
        <dbReference type="PROSITE" id="PS50808"/>
    </source>
</evidence>